<evidence type="ECO:0000313" key="1">
    <source>
        <dbReference type="EMBL" id="KAK3743097.1"/>
    </source>
</evidence>
<dbReference type="EMBL" id="JAWDGP010006323">
    <property type="protein sequence ID" value="KAK3743097.1"/>
    <property type="molecule type" value="Genomic_DNA"/>
</dbReference>
<reference evidence="1" key="1">
    <citation type="journal article" date="2023" name="G3 (Bethesda)">
        <title>A reference genome for the long-term kleptoplast-retaining sea slug Elysia crispata morphotype clarki.</title>
        <authorList>
            <person name="Eastman K.E."/>
            <person name="Pendleton A.L."/>
            <person name="Shaikh M.A."/>
            <person name="Suttiyut T."/>
            <person name="Ogas R."/>
            <person name="Tomko P."/>
            <person name="Gavelis G."/>
            <person name="Widhalm J.R."/>
            <person name="Wisecaver J.H."/>
        </authorList>
    </citation>
    <scope>NUCLEOTIDE SEQUENCE</scope>
    <source>
        <strain evidence="1">ECLA1</strain>
    </source>
</reference>
<keyword evidence="2" id="KW-1185">Reference proteome</keyword>
<name>A0AAE1CY07_9GAST</name>
<evidence type="ECO:0000313" key="2">
    <source>
        <dbReference type="Proteomes" id="UP001283361"/>
    </source>
</evidence>
<dbReference type="Proteomes" id="UP001283361">
    <property type="component" value="Unassembled WGS sequence"/>
</dbReference>
<protein>
    <submittedName>
        <fullName evidence="1">Uncharacterized protein</fullName>
    </submittedName>
</protein>
<gene>
    <name evidence="1" type="ORF">RRG08_063960</name>
</gene>
<accession>A0AAE1CY07</accession>
<proteinExistence type="predicted"/>
<sequence length="115" mass="13022">MNPINVSDLPGTGNPEPKRKTCVLAAVYNQFTRTWLRGIRSSSHTWYHWDFGTRGQELPHCARSGREVRVNRGQWSGWKLEPVAGITMSHSIRAVIVSDVHTVQLSLREVSQVVK</sequence>
<organism evidence="1 2">
    <name type="scientific">Elysia crispata</name>
    <name type="common">lettuce slug</name>
    <dbReference type="NCBI Taxonomy" id="231223"/>
    <lineage>
        <taxon>Eukaryota</taxon>
        <taxon>Metazoa</taxon>
        <taxon>Spiralia</taxon>
        <taxon>Lophotrochozoa</taxon>
        <taxon>Mollusca</taxon>
        <taxon>Gastropoda</taxon>
        <taxon>Heterobranchia</taxon>
        <taxon>Euthyneura</taxon>
        <taxon>Panpulmonata</taxon>
        <taxon>Sacoglossa</taxon>
        <taxon>Placobranchoidea</taxon>
        <taxon>Plakobranchidae</taxon>
        <taxon>Elysia</taxon>
    </lineage>
</organism>
<dbReference type="AlphaFoldDB" id="A0AAE1CY07"/>
<comment type="caution">
    <text evidence="1">The sequence shown here is derived from an EMBL/GenBank/DDBJ whole genome shotgun (WGS) entry which is preliminary data.</text>
</comment>